<evidence type="ECO:0000313" key="1">
    <source>
        <dbReference type="EMBL" id="MBB5284051.1"/>
    </source>
</evidence>
<protein>
    <submittedName>
        <fullName evidence="1">Uncharacterized protein</fullName>
    </submittedName>
</protein>
<evidence type="ECO:0000313" key="2">
    <source>
        <dbReference type="Proteomes" id="UP000557307"/>
    </source>
</evidence>
<sequence length="154" mass="17345">MEIRCIDNKTFELLDSSGNLGYIIYDGLLSSKATILVGEDNYKIIPLGILSTSISVTKNGAEISTLEMNWKGNITILFENGQKFIVKATGSFRDKFVLEDEDQQQILLLNPDFNWITFNYNYSVLYDNKSQDLLLILLATYAANYYTAAMASVL</sequence>
<name>A0A840TKM9_9BACT</name>
<dbReference type="Proteomes" id="UP000557307">
    <property type="component" value="Unassembled WGS sequence"/>
</dbReference>
<organism evidence="1 2">
    <name type="scientific">Rhabdobacter roseus</name>
    <dbReference type="NCBI Taxonomy" id="1655419"/>
    <lineage>
        <taxon>Bacteria</taxon>
        <taxon>Pseudomonadati</taxon>
        <taxon>Bacteroidota</taxon>
        <taxon>Cytophagia</taxon>
        <taxon>Cytophagales</taxon>
        <taxon>Cytophagaceae</taxon>
        <taxon>Rhabdobacter</taxon>
    </lineage>
</organism>
<dbReference type="EMBL" id="JACHGF010000003">
    <property type="protein sequence ID" value="MBB5284051.1"/>
    <property type="molecule type" value="Genomic_DNA"/>
</dbReference>
<comment type="caution">
    <text evidence="1">The sequence shown here is derived from an EMBL/GenBank/DDBJ whole genome shotgun (WGS) entry which is preliminary data.</text>
</comment>
<keyword evidence="2" id="KW-1185">Reference proteome</keyword>
<dbReference type="AlphaFoldDB" id="A0A840TKM9"/>
<dbReference type="RefSeq" id="WP_184174024.1">
    <property type="nucleotide sequence ID" value="NZ_JACHGF010000003.1"/>
</dbReference>
<accession>A0A840TKM9</accession>
<proteinExistence type="predicted"/>
<reference evidence="1 2" key="1">
    <citation type="submission" date="2020-08" db="EMBL/GenBank/DDBJ databases">
        <title>Genomic Encyclopedia of Type Strains, Phase IV (KMG-IV): sequencing the most valuable type-strain genomes for metagenomic binning, comparative biology and taxonomic classification.</title>
        <authorList>
            <person name="Goeker M."/>
        </authorList>
    </citation>
    <scope>NUCLEOTIDE SEQUENCE [LARGE SCALE GENOMIC DNA]</scope>
    <source>
        <strain evidence="1 2">DSM 105074</strain>
    </source>
</reference>
<gene>
    <name evidence="1" type="ORF">HNQ92_002194</name>
</gene>